<dbReference type="SUPFAM" id="SSF100950">
    <property type="entry name" value="NagB/RpiA/CoA transferase-like"/>
    <property type="match status" value="1"/>
</dbReference>
<dbReference type="GO" id="GO:0003700">
    <property type="term" value="F:DNA-binding transcription factor activity"/>
    <property type="evidence" value="ECO:0007669"/>
    <property type="project" value="InterPro"/>
</dbReference>
<dbReference type="PANTHER" id="PTHR30363:SF44">
    <property type="entry name" value="AGA OPERON TRANSCRIPTIONAL REPRESSOR-RELATED"/>
    <property type="match status" value="1"/>
</dbReference>
<dbReference type="RefSeq" id="WP_013495147.1">
    <property type="nucleotide sequence ID" value="NC_014831.1"/>
</dbReference>
<proteinExistence type="predicted"/>
<dbReference type="Proteomes" id="UP000008915">
    <property type="component" value="Chromosome"/>
</dbReference>
<dbReference type="EMBL" id="CP002344">
    <property type="protein sequence ID" value="ADU50842.1"/>
    <property type="molecule type" value="Genomic_DNA"/>
</dbReference>
<accession>E6SI64</accession>
<dbReference type="PROSITE" id="PS51000">
    <property type="entry name" value="HTH_DEOR_2"/>
    <property type="match status" value="1"/>
</dbReference>
<protein>
    <submittedName>
        <fullName evidence="4">Transcriptional regulator, DeoR family</fullName>
    </submittedName>
</protein>
<dbReference type="AlphaFoldDB" id="E6SI64"/>
<dbReference type="KEGG" id="tmr:Tmar_0727"/>
<dbReference type="SMART" id="SM00420">
    <property type="entry name" value="HTH_DEOR"/>
    <property type="match status" value="1"/>
</dbReference>
<dbReference type="InterPro" id="IPR001034">
    <property type="entry name" value="DeoR_HTH"/>
</dbReference>
<dbReference type="InterPro" id="IPR036388">
    <property type="entry name" value="WH-like_DNA-bd_sf"/>
</dbReference>
<dbReference type="SUPFAM" id="SSF46785">
    <property type="entry name" value="Winged helix' DNA-binding domain"/>
    <property type="match status" value="1"/>
</dbReference>
<dbReference type="SMART" id="SM01134">
    <property type="entry name" value="DeoRC"/>
    <property type="match status" value="1"/>
</dbReference>
<dbReference type="InterPro" id="IPR037171">
    <property type="entry name" value="NagB/RpiA_transferase-like"/>
</dbReference>
<gene>
    <name evidence="4" type="ordered locus">Tmar_0727</name>
</gene>
<dbReference type="InterPro" id="IPR014036">
    <property type="entry name" value="DeoR-like_C"/>
</dbReference>
<evidence type="ECO:0000313" key="4">
    <source>
        <dbReference type="EMBL" id="ADU50842.1"/>
    </source>
</evidence>
<evidence type="ECO:0000313" key="5">
    <source>
        <dbReference type="Proteomes" id="UP000008915"/>
    </source>
</evidence>
<dbReference type="PRINTS" id="PR00037">
    <property type="entry name" value="HTHLACR"/>
</dbReference>
<dbReference type="PANTHER" id="PTHR30363">
    <property type="entry name" value="HTH-TYPE TRANSCRIPTIONAL REGULATOR SRLR-RELATED"/>
    <property type="match status" value="1"/>
</dbReference>
<sequence>MSQAASPDRLNSVLEILRQRGRMRTAELNRLLGVSEVTVRRYLSRLENEGKIRRYHGWAASADEPTVERSFRERAQQALAEKERIARRAAAMVPEGATIMLTGGTTTARVVEMLRGRKNLTIITSAFNIAAEVVNWEQCRLIVSGGLVPEGSYQMIGPTAVSAVQSLTADIAFIGASGVSPEHGVTTSDVFEAEVDAAMVRAARRVVVVADRRKLGRTALAVICPIQDVHVLVTDSGAPQPICKTLEGLGVEVIRA</sequence>
<dbReference type="InterPro" id="IPR050313">
    <property type="entry name" value="Carb_Metab_HTH_regulators"/>
</dbReference>
<dbReference type="eggNOG" id="COG1349">
    <property type="taxonomic scope" value="Bacteria"/>
</dbReference>
<evidence type="ECO:0000256" key="2">
    <source>
        <dbReference type="ARBA" id="ARBA00023163"/>
    </source>
</evidence>
<dbReference type="HOGENOM" id="CLU_060699_1_4_9"/>
<keyword evidence="2" id="KW-0804">Transcription</keyword>
<organism evidence="4 5">
    <name type="scientific">Thermaerobacter marianensis (strain ATCC 700841 / DSM 12885 / JCM 10246 / 7p75a)</name>
    <dbReference type="NCBI Taxonomy" id="644966"/>
    <lineage>
        <taxon>Bacteria</taxon>
        <taxon>Bacillati</taxon>
        <taxon>Bacillota</taxon>
        <taxon>Clostridia</taxon>
        <taxon>Eubacteriales</taxon>
        <taxon>Clostridiales Family XVII. Incertae Sedis</taxon>
        <taxon>Thermaerobacter</taxon>
    </lineage>
</organism>
<evidence type="ECO:0000259" key="3">
    <source>
        <dbReference type="PROSITE" id="PS51000"/>
    </source>
</evidence>
<keyword evidence="1" id="KW-0805">Transcription regulation</keyword>
<dbReference type="Gene3D" id="3.40.50.1360">
    <property type="match status" value="1"/>
</dbReference>
<dbReference type="STRING" id="644966.Tmar_0727"/>
<dbReference type="InterPro" id="IPR036390">
    <property type="entry name" value="WH_DNA-bd_sf"/>
</dbReference>
<feature type="domain" description="HTH deoR-type" evidence="3">
    <location>
        <begin position="6"/>
        <end position="61"/>
    </location>
</feature>
<dbReference type="Pfam" id="PF08220">
    <property type="entry name" value="HTH_DeoR"/>
    <property type="match status" value="1"/>
</dbReference>
<dbReference type="Gene3D" id="1.10.10.10">
    <property type="entry name" value="Winged helix-like DNA-binding domain superfamily/Winged helix DNA-binding domain"/>
    <property type="match status" value="1"/>
</dbReference>
<reference evidence="5" key="2">
    <citation type="journal article" date="2010" name="Stand. Genomic Sci.">
        <title>Complete genome sequence of Thermaerobacter marianensis type strain (7p75aT).</title>
        <authorList>
            <person name="Han C."/>
            <person name="Gu W."/>
            <person name="Zhang X."/>
            <person name="Lapidus A."/>
            <person name="Nolan M."/>
            <person name="Copeland A."/>
            <person name="Lucas S."/>
            <person name="Glavina Del Rio T."/>
            <person name="Tice H."/>
            <person name="Cheng J."/>
            <person name="Tapia R."/>
            <person name="Goodwin L."/>
            <person name="Pitluck S."/>
            <person name="Pagani I."/>
            <person name="Ivanova N."/>
            <person name="Mavromatis K."/>
            <person name="Mikhailova N."/>
            <person name="Pati A."/>
            <person name="Chen A."/>
            <person name="Palaniappan K."/>
            <person name="Land M."/>
            <person name="Hauser L."/>
            <person name="Chang Y."/>
            <person name="Jeffries C."/>
            <person name="Schneider S."/>
            <person name="Rohde M."/>
            <person name="Goker M."/>
            <person name="Pukall R."/>
            <person name="Woyke T."/>
            <person name="Bristow J."/>
            <person name="Eisen J."/>
            <person name="Markowitz V."/>
            <person name="Hugenholtz P."/>
            <person name="Kyrpides N."/>
            <person name="Klenk H."/>
            <person name="Detter J."/>
        </authorList>
    </citation>
    <scope>NUCLEOTIDE SEQUENCE [LARGE SCALE GENOMIC DNA]</scope>
    <source>
        <strain evidence="5">ATCC 700841 / DSM 12885 / JCM 10246 / 7p75a</strain>
    </source>
</reference>
<name>E6SI64_THEM7</name>
<evidence type="ECO:0000256" key="1">
    <source>
        <dbReference type="ARBA" id="ARBA00023015"/>
    </source>
</evidence>
<reference evidence="4 5" key="1">
    <citation type="journal article" date="2010" name="Stand. Genomic Sci.">
        <title>Complete genome sequence of Thermaerobacter marianensis type strain (7p75a).</title>
        <authorList>
            <person name="Han C."/>
            <person name="Gu W."/>
            <person name="Zhang X."/>
            <person name="Lapidus A."/>
            <person name="Nolan M."/>
            <person name="Copeland A."/>
            <person name="Lucas S."/>
            <person name="Del Rio T.G."/>
            <person name="Tice H."/>
            <person name="Cheng J.F."/>
            <person name="Tapia R."/>
            <person name="Goodwin L."/>
            <person name="Pitluck S."/>
            <person name="Pagani I."/>
            <person name="Ivanova N."/>
            <person name="Mavromatis K."/>
            <person name="Mikhailova N."/>
            <person name="Pati A."/>
            <person name="Chen A."/>
            <person name="Palaniappan K."/>
            <person name="Land M."/>
            <person name="Hauser L."/>
            <person name="Chang Y.J."/>
            <person name="Jeffries C.D."/>
            <person name="Schneider S."/>
            <person name="Rohde M."/>
            <person name="Goker M."/>
            <person name="Pukall R."/>
            <person name="Woyke T."/>
            <person name="Bristow J."/>
            <person name="Eisen J.A."/>
            <person name="Markowitz V."/>
            <person name="Hugenholtz P."/>
            <person name="Kyrpides N.C."/>
            <person name="Klenk H.P."/>
            <person name="Detter J.C."/>
        </authorList>
    </citation>
    <scope>NUCLEOTIDE SEQUENCE [LARGE SCALE GENOMIC DNA]</scope>
    <source>
        <strain evidence="5">ATCC 700841 / DSM 12885 / JCM 10246 / 7p75a</strain>
    </source>
</reference>
<dbReference type="Pfam" id="PF00455">
    <property type="entry name" value="DeoRC"/>
    <property type="match status" value="1"/>
</dbReference>
<keyword evidence="5" id="KW-1185">Reference proteome</keyword>